<evidence type="ECO:0000313" key="3">
    <source>
        <dbReference type="Proteomes" id="UP001596528"/>
    </source>
</evidence>
<keyword evidence="1" id="KW-1133">Transmembrane helix</keyword>
<keyword evidence="3" id="KW-1185">Reference proteome</keyword>
<feature type="transmembrane region" description="Helical" evidence="1">
    <location>
        <begin position="108"/>
        <end position="126"/>
    </location>
</feature>
<dbReference type="RefSeq" id="WP_138790358.1">
    <property type="nucleotide sequence ID" value="NZ_JBHTGQ010000042.1"/>
</dbReference>
<feature type="transmembrane region" description="Helical" evidence="1">
    <location>
        <begin position="132"/>
        <end position="153"/>
    </location>
</feature>
<keyword evidence="1" id="KW-0472">Membrane</keyword>
<accession>A0ABW2V872</accession>
<feature type="transmembrane region" description="Helical" evidence="1">
    <location>
        <begin position="28"/>
        <end position="47"/>
    </location>
</feature>
<protein>
    <recommendedName>
        <fullName evidence="4">Transposase</fullName>
    </recommendedName>
</protein>
<organism evidence="2 3">
    <name type="scientific">Paenibacillus thermoaerophilus</name>
    <dbReference type="NCBI Taxonomy" id="1215385"/>
    <lineage>
        <taxon>Bacteria</taxon>
        <taxon>Bacillati</taxon>
        <taxon>Bacillota</taxon>
        <taxon>Bacilli</taxon>
        <taxon>Bacillales</taxon>
        <taxon>Paenibacillaceae</taxon>
        <taxon>Paenibacillus</taxon>
    </lineage>
</organism>
<gene>
    <name evidence="2" type="ORF">ACFQWB_15990</name>
</gene>
<feature type="transmembrane region" description="Helical" evidence="1">
    <location>
        <begin position="53"/>
        <end position="75"/>
    </location>
</feature>
<comment type="caution">
    <text evidence="2">The sequence shown here is derived from an EMBL/GenBank/DDBJ whole genome shotgun (WGS) entry which is preliminary data.</text>
</comment>
<sequence length="173" mass="19976">MYDYRQLNSESTIYQYTLLKKRSYRSLIPAYVAIVPAASVAEMLVFGPNEALSLWWGYPALQLMYAFLLMAMLNVSGGGRKQWRFLWSPPWIGYLPAHMASPNRMIRLHVQLSVIGFCIIAAAYPWCSLVIWLNLVLLHVYILLPRLILLFSLRHDKPALLKINRDSTSLYEP</sequence>
<reference evidence="3" key="1">
    <citation type="journal article" date="2019" name="Int. J. Syst. Evol. Microbiol.">
        <title>The Global Catalogue of Microorganisms (GCM) 10K type strain sequencing project: providing services to taxonomists for standard genome sequencing and annotation.</title>
        <authorList>
            <consortium name="The Broad Institute Genomics Platform"/>
            <consortium name="The Broad Institute Genome Sequencing Center for Infectious Disease"/>
            <person name="Wu L."/>
            <person name="Ma J."/>
        </authorList>
    </citation>
    <scope>NUCLEOTIDE SEQUENCE [LARGE SCALE GENOMIC DNA]</scope>
    <source>
        <strain evidence="3">JCM 18657</strain>
    </source>
</reference>
<dbReference type="Proteomes" id="UP001596528">
    <property type="component" value="Unassembled WGS sequence"/>
</dbReference>
<proteinExistence type="predicted"/>
<keyword evidence="1" id="KW-0812">Transmembrane</keyword>
<dbReference type="EMBL" id="JBHTGQ010000042">
    <property type="protein sequence ID" value="MFC7751421.1"/>
    <property type="molecule type" value="Genomic_DNA"/>
</dbReference>
<name>A0ABW2V872_9BACL</name>
<evidence type="ECO:0008006" key="4">
    <source>
        <dbReference type="Google" id="ProtNLM"/>
    </source>
</evidence>
<evidence type="ECO:0000256" key="1">
    <source>
        <dbReference type="SAM" id="Phobius"/>
    </source>
</evidence>
<evidence type="ECO:0000313" key="2">
    <source>
        <dbReference type="EMBL" id="MFC7751421.1"/>
    </source>
</evidence>